<sequence length="373" mass="42606">MLREGNIRIPSGCAISGILNRKGNRFSGQMITDSIATMHDRSNGLGGGFAAYGIYPEYEDYYAFHMFYDDIVAKEDTERYLKTQYNVAYEERIPTRKTKGIENVPLIYRYFAKPKLEHLNALELDEDEFTSRFVFYVNSNINGAYVFSSGRNMGVFKAVGYPEDVSNFYKLENYRGYLWTSHGRFPTNTPGWWGGAHPFSILNFAVVHNGELSSYEANREFLEQFGYKCTLQTDTEVAAYIFDLLVRKHKLSFELACKVVASPLWRTVDRMGEREKVLYKNLKIVYGRALLNGPFSIILSHTDGFVAINDRLKLRPLTAASKGDFMMVASEESAIREVIKQPDKIWIPRGGEPVIGYVEYEQAQEKSTKEVSA</sequence>
<accession>A0A1M4VMA2</accession>
<dbReference type="SUPFAM" id="SSF56235">
    <property type="entry name" value="N-terminal nucleophile aminohydrolases (Ntn hydrolases)"/>
    <property type="match status" value="1"/>
</dbReference>
<dbReference type="PIRSF" id="PIRSF018774">
    <property type="entry name" value="GOGAT_lg_dom1"/>
    <property type="match status" value="1"/>
</dbReference>
<dbReference type="Pfam" id="PF00310">
    <property type="entry name" value="GATase_2"/>
    <property type="match status" value="1"/>
</dbReference>
<dbReference type="Gene3D" id="3.60.20.10">
    <property type="entry name" value="Glutamine Phosphoribosylpyrophosphate, subunit 1, domain 1"/>
    <property type="match status" value="1"/>
</dbReference>
<name>A0A1M4VMA2_9THEO</name>
<protein>
    <submittedName>
        <fullName evidence="5">Glutamate synthase domain-containing protein 1</fullName>
    </submittedName>
</protein>
<dbReference type="InterPro" id="IPR012375">
    <property type="entry name" value="Glu_synth_lsu_1"/>
</dbReference>
<evidence type="ECO:0000256" key="2">
    <source>
        <dbReference type="ARBA" id="ARBA00022962"/>
    </source>
</evidence>
<evidence type="ECO:0000256" key="1">
    <source>
        <dbReference type="ARBA" id="ARBA00022679"/>
    </source>
</evidence>
<gene>
    <name evidence="5" type="ORF">SAMN02746089_00669</name>
</gene>
<proteinExistence type="predicted"/>
<dbReference type="PROSITE" id="PS51278">
    <property type="entry name" value="GATASE_TYPE_2"/>
    <property type="match status" value="1"/>
</dbReference>
<evidence type="ECO:0000313" key="5">
    <source>
        <dbReference type="EMBL" id="SHE70201.1"/>
    </source>
</evidence>
<evidence type="ECO:0000256" key="3">
    <source>
        <dbReference type="PIRSR" id="PIRSR018774-1"/>
    </source>
</evidence>
<dbReference type="InterPro" id="IPR017932">
    <property type="entry name" value="GATase_2_dom"/>
</dbReference>
<feature type="domain" description="Glutamine amidotransferase type-2" evidence="4">
    <location>
        <begin position="13"/>
        <end position="373"/>
    </location>
</feature>
<dbReference type="OrthoDB" id="9770094at2"/>
<dbReference type="PANTHER" id="PTHR11907">
    <property type="entry name" value="AMIDOPHOSPHORIBOSYLTRANSFERASE"/>
    <property type="match status" value="1"/>
</dbReference>
<dbReference type="EMBL" id="FQVH01000004">
    <property type="protein sequence ID" value="SHE70201.1"/>
    <property type="molecule type" value="Genomic_DNA"/>
</dbReference>
<dbReference type="CDD" id="cd01907">
    <property type="entry name" value="GlxB"/>
    <property type="match status" value="1"/>
</dbReference>
<dbReference type="InterPro" id="IPR029055">
    <property type="entry name" value="Ntn_hydrolases_N"/>
</dbReference>
<reference evidence="5 6" key="1">
    <citation type="submission" date="2016-11" db="EMBL/GenBank/DDBJ databases">
        <authorList>
            <person name="Jaros S."/>
            <person name="Januszkiewicz K."/>
            <person name="Wedrychowicz H."/>
        </authorList>
    </citation>
    <scope>NUCLEOTIDE SEQUENCE [LARGE SCALE GENOMIC DNA]</scope>
    <source>
        <strain evidence="5 6">DSM 17918</strain>
    </source>
</reference>
<dbReference type="GO" id="GO:0016740">
    <property type="term" value="F:transferase activity"/>
    <property type="evidence" value="ECO:0007669"/>
    <property type="project" value="UniProtKB-KW"/>
</dbReference>
<keyword evidence="1" id="KW-0808">Transferase</keyword>
<dbReference type="AlphaFoldDB" id="A0A1M4VMA2"/>
<dbReference type="STRING" id="1121256.SAMN02746089_00669"/>
<dbReference type="Proteomes" id="UP000184088">
    <property type="component" value="Unassembled WGS sequence"/>
</dbReference>
<organism evidence="5 6">
    <name type="scientific">Caldanaerobius fijiensis DSM 17918</name>
    <dbReference type="NCBI Taxonomy" id="1121256"/>
    <lineage>
        <taxon>Bacteria</taxon>
        <taxon>Bacillati</taxon>
        <taxon>Bacillota</taxon>
        <taxon>Clostridia</taxon>
        <taxon>Thermoanaerobacterales</taxon>
        <taxon>Thermoanaerobacteraceae</taxon>
        <taxon>Caldanaerobius</taxon>
    </lineage>
</organism>
<dbReference type="RefSeq" id="WP_073341755.1">
    <property type="nucleotide sequence ID" value="NZ_FQVH01000004.1"/>
</dbReference>
<evidence type="ECO:0000313" key="6">
    <source>
        <dbReference type="Proteomes" id="UP000184088"/>
    </source>
</evidence>
<feature type="active site" description="For GATase activity" evidence="3">
    <location>
        <position position="13"/>
    </location>
</feature>
<keyword evidence="6" id="KW-1185">Reference proteome</keyword>
<evidence type="ECO:0000259" key="4">
    <source>
        <dbReference type="PROSITE" id="PS51278"/>
    </source>
</evidence>
<keyword evidence="2" id="KW-0315">Glutamine amidotransferase</keyword>